<sequence>MLTQRIGRYASSARGHATVRACSEHHTTTSRRSAALGLLTIGNGVFNINAKPASALLGTDDGITIVNSVLAAYGLPKLRQLGGFSTYDDIDYSFLYPKGYVGRANTQRPGLVYADYNTSDKIQVEVFDAEIAPPTSPPSESGEDSDASSPPPPVPASELSTEWQRWITSVVNQLISPSAVYSNGPAAGDARLELVPNRKVKVRWIATGRKNRPYVYLIDFPSTTVTRSGYDVRRKNFCCAVPSFEENGKRVYALNASARYDTMDENKERIFRACAASFDVH</sequence>
<proteinExistence type="predicted"/>
<comment type="caution">
    <text evidence="2">The sequence shown here is derived from an EMBL/GenBank/DDBJ whole genome shotgun (WGS) entry which is preliminary data.</text>
</comment>
<gene>
    <name evidence="2" type="ORF">PPROV_000242400</name>
</gene>
<accession>A0A830HE99</accession>
<feature type="region of interest" description="Disordered" evidence="1">
    <location>
        <begin position="131"/>
        <end position="158"/>
    </location>
</feature>
<dbReference type="Proteomes" id="UP000660262">
    <property type="component" value="Unassembled WGS sequence"/>
</dbReference>
<evidence type="ECO:0000313" key="2">
    <source>
        <dbReference type="EMBL" id="GHP03669.1"/>
    </source>
</evidence>
<dbReference type="AlphaFoldDB" id="A0A830HE99"/>
<evidence type="ECO:0008006" key="4">
    <source>
        <dbReference type="Google" id="ProtNLM"/>
    </source>
</evidence>
<reference evidence="2" key="1">
    <citation type="submission" date="2020-10" db="EMBL/GenBank/DDBJ databases">
        <title>Unveiling of a novel bifunctional photoreceptor, Dualchrome1, isolated from a cosmopolitan green alga.</title>
        <authorList>
            <person name="Suzuki S."/>
            <person name="Kawachi M."/>
        </authorList>
    </citation>
    <scope>NUCLEOTIDE SEQUENCE</scope>
    <source>
        <strain evidence="2">NIES 2893</strain>
    </source>
</reference>
<organism evidence="2 3">
    <name type="scientific">Pycnococcus provasolii</name>
    <dbReference type="NCBI Taxonomy" id="41880"/>
    <lineage>
        <taxon>Eukaryota</taxon>
        <taxon>Viridiplantae</taxon>
        <taxon>Chlorophyta</taxon>
        <taxon>Pseudoscourfieldiophyceae</taxon>
        <taxon>Pseudoscourfieldiales</taxon>
        <taxon>Pycnococcaceae</taxon>
        <taxon>Pycnococcus</taxon>
    </lineage>
</organism>
<name>A0A830HE99_9CHLO</name>
<dbReference type="EMBL" id="BNJQ01000006">
    <property type="protein sequence ID" value="GHP03669.1"/>
    <property type="molecule type" value="Genomic_DNA"/>
</dbReference>
<evidence type="ECO:0000256" key="1">
    <source>
        <dbReference type="SAM" id="MobiDB-lite"/>
    </source>
</evidence>
<dbReference type="OrthoDB" id="506760at2759"/>
<keyword evidence="3" id="KW-1185">Reference proteome</keyword>
<evidence type="ECO:0000313" key="3">
    <source>
        <dbReference type="Proteomes" id="UP000660262"/>
    </source>
</evidence>
<protein>
    <recommendedName>
        <fullName evidence="4">PsbP C-terminal domain-containing protein</fullName>
    </recommendedName>
</protein>